<comment type="caution">
    <text evidence="1">The sequence shown here is derived from an EMBL/GenBank/DDBJ whole genome shotgun (WGS) entry which is preliminary data.</text>
</comment>
<reference evidence="1" key="1">
    <citation type="journal article" date="2021" name="New Phytol.">
        <title>Evolutionary innovations through gain and loss of genes in the ectomycorrhizal Boletales.</title>
        <authorList>
            <person name="Wu G."/>
            <person name="Miyauchi S."/>
            <person name="Morin E."/>
            <person name="Kuo A."/>
            <person name="Drula E."/>
            <person name="Varga T."/>
            <person name="Kohler A."/>
            <person name="Feng B."/>
            <person name="Cao Y."/>
            <person name="Lipzen A."/>
            <person name="Daum C."/>
            <person name="Hundley H."/>
            <person name="Pangilinan J."/>
            <person name="Johnson J."/>
            <person name="Barry K."/>
            <person name="LaButti K."/>
            <person name="Ng V."/>
            <person name="Ahrendt S."/>
            <person name="Min B."/>
            <person name="Choi I.G."/>
            <person name="Park H."/>
            <person name="Plett J.M."/>
            <person name="Magnuson J."/>
            <person name="Spatafora J.W."/>
            <person name="Nagy L.G."/>
            <person name="Henrissat B."/>
            <person name="Grigoriev I.V."/>
            <person name="Yang Z.L."/>
            <person name="Xu J."/>
            <person name="Martin F.M."/>
        </authorList>
    </citation>
    <scope>NUCLEOTIDE SEQUENCE</scope>
    <source>
        <strain evidence="1">ATCC 28755</strain>
    </source>
</reference>
<keyword evidence="2" id="KW-1185">Reference proteome</keyword>
<protein>
    <submittedName>
        <fullName evidence="1">Uncharacterized protein</fullName>
    </submittedName>
</protein>
<dbReference type="Proteomes" id="UP000790377">
    <property type="component" value="Unassembled WGS sequence"/>
</dbReference>
<gene>
    <name evidence="1" type="ORF">BJ138DRAFT_1160948</name>
</gene>
<organism evidence="1 2">
    <name type="scientific">Hygrophoropsis aurantiaca</name>
    <dbReference type="NCBI Taxonomy" id="72124"/>
    <lineage>
        <taxon>Eukaryota</taxon>
        <taxon>Fungi</taxon>
        <taxon>Dikarya</taxon>
        <taxon>Basidiomycota</taxon>
        <taxon>Agaricomycotina</taxon>
        <taxon>Agaricomycetes</taxon>
        <taxon>Agaricomycetidae</taxon>
        <taxon>Boletales</taxon>
        <taxon>Coniophorineae</taxon>
        <taxon>Hygrophoropsidaceae</taxon>
        <taxon>Hygrophoropsis</taxon>
    </lineage>
</organism>
<sequence>MMASHSRLQAPENFAYDPVTKRRLCIRCPTPSDGPRWLTPSKTAAHEATLRHQQAVDLYHAAQAQRERERGITVIKSECESEDELDGEDELESERERESTVIKSESPAPADTLPSALGARSAPNGREKVKTGLIPSAPVPSRSGSPSDNDSSVRPIQASSSVGAGSPARGGPGRESPGETRHREGTAPRGDSPIGATAPALSSTSASLPCDRHETDDSNTAHSAASPSYSPRASHIKRECSPPQPREHYIAQCRVEFERALDAYIRATAGGTPGDVDVVNSNSGKGTREVDGQGGDSKIGGKDKMHEHRVLYREEPKVDAGPFGRLASITIHTVKLEYALP</sequence>
<dbReference type="EMBL" id="MU267940">
    <property type="protein sequence ID" value="KAH7907085.1"/>
    <property type="molecule type" value="Genomic_DNA"/>
</dbReference>
<evidence type="ECO:0000313" key="1">
    <source>
        <dbReference type="EMBL" id="KAH7907085.1"/>
    </source>
</evidence>
<name>A0ACB8A197_9AGAM</name>
<accession>A0ACB8A197</accession>
<proteinExistence type="predicted"/>
<evidence type="ECO:0000313" key="2">
    <source>
        <dbReference type="Proteomes" id="UP000790377"/>
    </source>
</evidence>